<feature type="chain" id="PRO_5047256688" evidence="1">
    <location>
        <begin position="26"/>
        <end position="218"/>
    </location>
</feature>
<dbReference type="Proteomes" id="UP001169458">
    <property type="component" value="Unassembled WGS sequence"/>
</dbReference>
<evidence type="ECO:0000256" key="1">
    <source>
        <dbReference type="SAM" id="SignalP"/>
    </source>
</evidence>
<organism evidence="2 3">
    <name type="scientific">Bacteroides gallinaceum</name>
    <dbReference type="NCBI Taxonomy" id="1462571"/>
    <lineage>
        <taxon>Bacteria</taxon>
        <taxon>Pseudomonadati</taxon>
        <taxon>Bacteroidota</taxon>
        <taxon>Bacteroidia</taxon>
        <taxon>Bacteroidales</taxon>
        <taxon>Bacteroidaceae</taxon>
        <taxon>Bacteroides</taxon>
    </lineage>
</organism>
<feature type="signal peptide" evidence="1">
    <location>
        <begin position="1"/>
        <end position="25"/>
    </location>
</feature>
<comment type="caution">
    <text evidence="2">The sequence shown here is derived from an EMBL/GenBank/DDBJ whole genome shotgun (WGS) entry which is preliminary data.</text>
</comment>
<dbReference type="RefSeq" id="WP_289559184.1">
    <property type="nucleotide sequence ID" value="NZ_JAUDCP010000031.1"/>
</dbReference>
<keyword evidence="1" id="KW-0732">Signal</keyword>
<proteinExistence type="predicted"/>
<accession>A0ABT7VF60</accession>
<keyword evidence="3" id="KW-1185">Reference proteome</keyword>
<protein>
    <submittedName>
        <fullName evidence="2">DUF2490 domain-containing protein</fullName>
    </submittedName>
</protein>
<evidence type="ECO:0000313" key="2">
    <source>
        <dbReference type="EMBL" id="MDM8324795.1"/>
    </source>
</evidence>
<name>A0ABT7VF60_9BACE</name>
<dbReference type="InterPro" id="IPR019619">
    <property type="entry name" value="DUF2490"/>
</dbReference>
<reference evidence="2 3" key="1">
    <citation type="submission" date="2023-06" db="EMBL/GenBank/DDBJ databases">
        <authorList>
            <person name="Zeman M."/>
            <person name="Kubasova T."/>
            <person name="Jahodarova E."/>
            <person name="Nykrynova M."/>
            <person name="Rychlik I."/>
        </authorList>
    </citation>
    <scope>NUCLEOTIDE SEQUENCE [LARGE SCALE GENOMIC DNA]</scope>
    <source>
        <strain evidence="2 3">109_WCHN</strain>
    </source>
</reference>
<dbReference type="EMBL" id="JAUDEN010000008">
    <property type="protein sequence ID" value="MDM8324795.1"/>
    <property type="molecule type" value="Genomic_DNA"/>
</dbReference>
<sequence length="218" mass="24989">MGLHKISFAVVFVLLMLPGAVPAVAANSGNFATWSLIKVDYRMTHKLGFVGYAEFRSKDNLKHTDRWTLSAMLNYRLNSYLKVEGGYAFHYRYKGEGVWGVRNRYKLGLTGTLGWSNIKLSLRERLQRTTADGVSEDRLRSRLKLSYSSGKSVLSPYFSAELFQPLGDDAFFTVSRMRYRPGIVFKLSRVCSLDLFYCRQYEPKECRNIMGVELGLKF</sequence>
<dbReference type="Pfam" id="PF10677">
    <property type="entry name" value="DUF2490"/>
    <property type="match status" value="1"/>
</dbReference>
<gene>
    <name evidence="2" type="ORF">QUW60_06060</name>
</gene>
<reference evidence="3" key="2">
    <citation type="submission" date="2023-07" db="EMBL/GenBank/DDBJ databases">
        <title>Identification and characterization of horizontal gene transfer across gut microbiota members of farm animals based on homology search.</title>
        <authorList>
            <person name="Schwarzerova J."/>
            <person name="Nykrynova M."/>
            <person name="Jureckova K."/>
            <person name="Cejkova D."/>
            <person name="Rychlik I."/>
        </authorList>
    </citation>
    <scope>NUCLEOTIDE SEQUENCE [LARGE SCALE GENOMIC DNA]</scope>
    <source>
        <strain evidence="3">109_WCHN</strain>
    </source>
</reference>
<evidence type="ECO:0000313" key="3">
    <source>
        <dbReference type="Proteomes" id="UP001169458"/>
    </source>
</evidence>